<evidence type="ECO:0000256" key="8">
    <source>
        <dbReference type="SAM" id="Phobius"/>
    </source>
</evidence>
<evidence type="ECO:0000256" key="7">
    <source>
        <dbReference type="ARBA" id="ARBA00023136"/>
    </source>
</evidence>
<sequence>MKKSINHIYLIILLSILSAVAPMSIDTYIPSIPNMAQDFAVGIEKVELTLSIFLIGFALGQIFGGVVSDRIGRRKSSLIGLLGFAFFSFIIVFSTNIYELWLYRFIEAFFGGLIVVNANAVVRDIFHGQEAAKIFSLIGSIRSIAPLVAPAIGAFIIHFFPWEGIFIFLGLYALIVALMIYKDLQESYTYVKTKALESYKIVFKNRNAMLIMLVLGLGFSGMFILIAKSSFIYIEYYGISTDMFPFFFGFSIVVLMVMIQFNIKLLKQYTARTLVQFALSIQLILAACFIAVSHDISLPLAMFFISLYMGLTGFIYGNCTALAMEDFSKNAGVASSVIGVVQFGIGALISAVVLLFHTPTLTPIAISIFLISLIGLFLLHFYKK</sequence>
<feature type="transmembrane region" description="Helical" evidence="8">
    <location>
        <begin position="101"/>
        <end position="122"/>
    </location>
</feature>
<dbReference type="Proteomes" id="UP000290657">
    <property type="component" value="Unassembled WGS sequence"/>
</dbReference>
<feature type="transmembrane region" description="Helical" evidence="8">
    <location>
        <begin position="273"/>
        <end position="292"/>
    </location>
</feature>
<dbReference type="AlphaFoldDB" id="A0A4Q0XQW7"/>
<dbReference type="InterPro" id="IPR005829">
    <property type="entry name" value="Sugar_transporter_CS"/>
</dbReference>
<dbReference type="InterPro" id="IPR011701">
    <property type="entry name" value="MFS"/>
</dbReference>
<evidence type="ECO:0000256" key="6">
    <source>
        <dbReference type="ARBA" id="ARBA00022989"/>
    </source>
</evidence>
<evidence type="ECO:0000256" key="2">
    <source>
        <dbReference type="ARBA" id="ARBA00006236"/>
    </source>
</evidence>
<gene>
    <name evidence="10" type="ORF">CRV04_06635</name>
</gene>
<keyword evidence="6 8" id="KW-1133">Transmembrane helix</keyword>
<evidence type="ECO:0000313" key="11">
    <source>
        <dbReference type="Proteomes" id="UP000290657"/>
    </source>
</evidence>
<dbReference type="RefSeq" id="WP_128996042.1">
    <property type="nucleotide sequence ID" value="NZ_PDKN01000003.1"/>
</dbReference>
<dbReference type="PANTHER" id="PTHR23502:SF132">
    <property type="entry name" value="POLYAMINE TRANSPORTER 2-RELATED"/>
    <property type="match status" value="1"/>
</dbReference>
<feature type="transmembrane region" description="Helical" evidence="8">
    <location>
        <begin position="331"/>
        <end position="356"/>
    </location>
</feature>
<feature type="transmembrane region" description="Helical" evidence="8">
    <location>
        <begin position="7"/>
        <end position="25"/>
    </location>
</feature>
<feature type="transmembrane region" description="Helical" evidence="8">
    <location>
        <begin position="208"/>
        <end position="231"/>
    </location>
</feature>
<keyword evidence="5 8" id="KW-0812">Transmembrane</keyword>
<proteinExistence type="inferred from homology"/>
<feature type="transmembrane region" description="Helical" evidence="8">
    <location>
        <begin position="298"/>
        <end position="319"/>
    </location>
</feature>
<keyword evidence="11" id="KW-1185">Reference proteome</keyword>
<comment type="subcellular location">
    <subcellularLocation>
        <location evidence="1">Cell membrane</location>
        <topology evidence="1">Multi-pass membrane protein</topology>
    </subcellularLocation>
</comment>
<evidence type="ECO:0000259" key="9">
    <source>
        <dbReference type="PROSITE" id="PS50850"/>
    </source>
</evidence>
<dbReference type="GO" id="GO:0042910">
    <property type="term" value="F:xenobiotic transmembrane transporter activity"/>
    <property type="evidence" value="ECO:0007669"/>
    <property type="project" value="InterPro"/>
</dbReference>
<feature type="transmembrane region" description="Helical" evidence="8">
    <location>
        <begin position="243"/>
        <end position="261"/>
    </location>
</feature>
<name>A0A4Q0XQW7_9BACT</name>
<evidence type="ECO:0000313" key="10">
    <source>
        <dbReference type="EMBL" id="RXJ58179.1"/>
    </source>
</evidence>
<organism evidence="10 11">
    <name type="scientific">Candidatus Marinarcus aquaticus</name>
    <dbReference type="NCBI Taxonomy" id="2044504"/>
    <lineage>
        <taxon>Bacteria</taxon>
        <taxon>Pseudomonadati</taxon>
        <taxon>Campylobacterota</taxon>
        <taxon>Epsilonproteobacteria</taxon>
        <taxon>Campylobacterales</taxon>
        <taxon>Arcobacteraceae</taxon>
        <taxon>Candidatus Marinarcus</taxon>
    </lineage>
</organism>
<dbReference type="NCBIfam" id="TIGR00710">
    <property type="entry name" value="efflux_Bcr_CflA"/>
    <property type="match status" value="1"/>
</dbReference>
<feature type="transmembrane region" description="Helical" evidence="8">
    <location>
        <begin position="78"/>
        <end position="95"/>
    </location>
</feature>
<dbReference type="PROSITE" id="PS50850">
    <property type="entry name" value="MFS"/>
    <property type="match status" value="1"/>
</dbReference>
<evidence type="ECO:0000256" key="4">
    <source>
        <dbReference type="ARBA" id="ARBA00022475"/>
    </source>
</evidence>
<dbReference type="CDD" id="cd17320">
    <property type="entry name" value="MFS_MdfA_MDR_like"/>
    <property type="match status" value="1"/>
</dbReference>
<comment type="caution">
    <text evidence="10">The sequence shown here is derived from an EMBL/GenBank/DDBJ whole genome shotgun (WGS) entry which is preliminary data.</text>
</comment>
<dbReference type="GO" id="GO:1990961">
    <property type="term" value="P:xenobiotic detoxification by transmembrane export across the plasma membrane"/>
    <property type="evidence" value="ECO:0007669"/>
    <property type="project" value="InterPro"/>
</dbReference>
<feature type="transmembrane region" description="Helical" evidence="8">
    <location>
        <begin position="165"/>
        <end position="184"/>
    </location>
</feature>
<keyword evidence="4" id="KW-1003">Cell membrane</keyword>
<keyword evidence="7 8" id="KW-0472">Membrane</keyword>
<accession>A0A4Q0XQW7</accession>
<reference evidence="10 11" key="1">
    <citation type="submission" date="2017-10" db="EMBL/GenBank/DDBJ databases">
        <title>Genomics of the genus Arcobacter.</title>
        <authorList>
            <person name="Perez-Cataluna A."/>
            <person name="Figueras M.J."/>
        </authorList>
    </citation>
    <scope>NUCLEOTIDE SEQUENCE [LARGE SCALE GENOMIC DNA]</scope>
    <source>
        <strain evidence="10 11">CECT 8987</strain>
    </source>
</reference>
<feature type="transmembrane region" description="Helical" evidence="8">
    <location>
        <begin position="362"/>
        <end position="382"/>
    </location>
</feature>
<dbReference type="SUPFAM" id="SSF103473">
    <property type="entry name" value="MFS general substrate transporter"/>
    <property type="match status" value="1"/>
</dbReference>
<evidence type="ECO:0000256" key="1">
    <source>
        <dbReference type="ARBA" id="ARBA00004651"/>
    </source>
</evidence>
<feature type="transmembrane region" description="Helical" evidence="8">
    <location>
        <begin position="48"/>
        <end position="66"/>
    </location>
</feature>
<evidence type="ECO:0000256" key="5">
    <source>
        <dbReference type="ARBA" id="ARBA00022692"/>
    </source>
</evidence>
<dbReference type="Pfam" id="PF07690">
    <property type="entry name" value="MFS_1"/>
    <property type="match status" value="1"/>
</dbReference>
<dbReference type="PANTHER" id="PTHR23502">
    <property type="entry name" value="MAJOR FACILITATOR SUPERFAMILY"/>
    <property type="match status" value="1"/>
</dbReference>
<dbReference type="EMBL" id="PDKN01000003">
    <property type="protein sequence ID" value="RXJ58179.1"/>
    <property type="molecule type" value="Genomic_DNA"/>
</dbReference>
<dbReference type="InterPro" id="IPR004812">
    <property type="entry name" value="Efflux_drug-R_Bcr/CmlA"/>
</dbReference>
<dbReference type="Gene3D" id="1.20.1720.10">
    <property type="entry name" value="Multidrug resistance protein D"/>
    <property type="match status" value="1"/>
</dbReference>
<feature type="domain" description="Major facilitator superfamily (MFS) profile" evidence="9">
    <location>
        <begin position="10"/>
        <end position="384"/>
    </location>
</feature>
<evidence type="ECO:0000256" key="3">
    <source>
        <dbReference type="ARBA" id="ARBA00022448"/>
    </source>
</evidence>
<dbReference type="PRINTS" id="PR01036">
    <property type="entry name" value="TCRTETB"/>
</dbReference>
<protein>
    <submittedName>
        <fullName evidence="10">Bcr/CflA family drug resistance efflux transporter</fullName>
    </submittedName>
</protein>
<comment type="similarity">
    <text evidence="2">Belongs to the major facilitator superfamily. Bcr/CmlA family.</text>
</comment>
<dbReference type="OrthoDB" id="9814303at2"/>
<dbReference type="PROSITE" id="PS00216">
    <property type="entry name" value="SUGAR_TRANSPORT_1"/>
    <property type="match status" value="1"/>
</dbReference>
<dbReference type="InterPro" id="IPR036259">
    <property type="entry name" value="MFS_trans_sf"/>
</dbReference>
<dbReference type="GO" id="GO:0005886">
    <property type="term" value="C:plasma membrane"/>
    <property type="evidence" value="ECO:0007669"/>
    <property type="project" value="UniProtKB-SubCell"/>
</dbReference>
<dbReference type="InterPro" id="IPR020846">
    <property type="entry name" value="MFS_dom"/>
</dbReference>
<feature type="transmembrane region" description="Helical" evidence="8">
    <location>
        <begin position="134"/>
        <end position="159"/>
    </location>
</feature>
<keyword evidence="3" id="KW-0813">Transport</keyword>